<dbReference type="GO" id="GO:0015820">
    <property type="term" value="P:L-leucine transport"/>
    <property type="evidence" value="ECO:0007669"/>
    <property type="project" value="TreeGrafter"/>
</dbReference>
<dbReference type="GO" id="GO:0005886">
    <property type="term" value="C:plasma membrane"/>
    <property type="evidence" value="ECO:0007669"/>
    <property type="project" value="UniProtKB-SubCell"/>
</dbReference>
<dbReference type="GO" id="GO:0015190">
    <property type="term" value="F:L-leucine transmembrane transporter activity"/>
    <property type="evidence" value="ECO:0007669"/>
    <property type="project" value="TreeGrafter"/>
</dbReference>
<evidence type="ECO:0000256" key="6">
    <source>
        <dbReference type="ARBA" id="ARBA00022970"/>
    </source>
</evidence>
<sequence>MNKNTFVVGFMLFAIFFGAGNLIFPPKLGADSGVDFWPSILGFVVTGVGLPLLGIAVGSFYKGGYKEILKRIHPAFALCLLLAIFLALGPFFGGPRTAATAYSIAMVPFLDHPNATAQFIFCLIYFLISLWLSLNPAQMVDRVGEILTPALLIGLIALIVKSYFLFNAYPAIPVEHPIPAPFINGMVEGYSTLDALASVVFAVVVLTAIKEKSPKGTSISKQTVYAGIIASVFLTIIYIALGWLGNRLPVEINEHQSIGPQILNTAAVLAYGEFGRVLLGIIVTLACLTTTIGIGTASSEYFHEIFPRISYKTYVVLFTIVSFIIANIGLKAVIDKSLPVLLILYPITMTVIILLLINLFVKLPLASHRFAAGLVTIESFCVVLGKSHLTWLSSLPIREDMVWIFFAFAGVILGYIWQAFSKKKEVLVGVPD</sequence>
<organism evidence="10 11">
    <name type="scientific">Actinobacillus delphinicola</name>
    <dbReference type="NCBI Taxonomy" id="51161"/>
    <lineage>
        <taxon>Bacteria</taxon>
        <taxon>Pseudomonadati</taxon>
        <taxon>Pseudomonadota</taxon>
        <taxon>Gammaproteobacteria</taxon>
        <taxon>Pasteurellales</taxon>
        <taxon>Pasteurellaceae</taxon>
        <taxon>Actinobacillus</taxon>
    </lineage>
</organism>
<comment type="similarity">
    <text evidence="2 9">Belongs to the branched chain amino acid transporter family.</text>
</comment>
<keyword evidence="4" id="KW-1003">Cell membrane</keyword>
<comment type="subcellular location">
    <subcellularLocation>
        <location evidence="9">Cell inner membrane</location>
        <topology evidence="9">Multi-pass membrane protein</topology>
    </subcellularLocation>
    <subcellularLocation>
        <location evidence="1">Cell membrane</location>
        <topology evidence="1">Multi-pass membrane protein</topology>
    </subcellularLocation>
</comment>
<evidence type="ECO:0000256" key="2">
    <source>
        <dbReference type="ARBA" id="ARBA00008540"/>
    </source>
</evidence>
<feature type="transmembrane region" description="Helical" evidence="9">
    <location>
        <begin position="189"/>
        <end position="209"/>
    </location>
</feature>
<feature type="transmembrane region" description="Helical" evidence="9">
    <location>
        <begin position="73"/>
        <end position="95"/>
    </location>
</feature>
<evidence type="ECO:0000256" key="4">
    <source>
        <dbReference type="ARBA" id="ARBA00022475"/>
    </source>
</evidence>
<protein>
    <recommendedName>
        <fullName evidence="9">Branched-chain amino acid transport system carrier protein</fullName>
    </recommendedName>
</protein>
<feature type="transmembrane region" description="Helical" evidence="9">
    <location>
        <begin position="7"/>
        <end position="24"/>
    </location>
</feature>
<comment type="function">
    <text evidence="9">Component of the transport system for branched-chain amino acids.</text>
</comment>
<feature type="transmembrane region" description="Helical" evidence="9">
    <location>
        <begin position="277"/>
        <end position="302"/>
    </location>
</feature>
<feature type="transmembrane region" description="Helical" evidence="9">
    <location>
        <begin position="146"/>
        <end position="169"/>
    </location>
</feature>
<dbReference type="Proteomes" id="UP000279799">
    <property type="component" value="Chromosome"/>
</dbReference>
<dbReference type="InterPro" id="IPR004685">
    <property type="entry name" value="Brnchd-chn_aa_trnsp_Livcs"/>
</dbReference>
<evidence type="ECO:0000256" key="5">
    <source>
        <dbReference type="ARBA" id="ARBA00022692"/>
    </source>
</evidence>
<dbReference type="PANTHER" id="PTHR30588">
    <property type="entry name" value="BRANCHED-CHAIN AMINO ACID TRANSPORT SYSTEM 2 CARRIER PROTEIN"/>
    <property type="match status" value="1"/>
</dbReference>
<feature type="transmembrane region" description="Helical" evidence="9">
    <location>
        <begin position="401"/>
        <end position="417"/>
    </location>
</feature>
<keyword evidence="8 9" id="KW-0472">Membrane</keyword>
<dbReference type="GO" id="GO:0015188">
    <property type="term" value="F:L-isoleucine transmembrane transporter activity"/>
    <property type="evidence" value="ECO:0007669"/>
    <property type="project" value="TreeGrafter"/>
</dbReference>
<dbReference type="Pfam" id="PF05525">
    <property type="entry name" value="Branch_AA_trans"/>
    <property type="match status" value="1"/>
</dbReference>
<keyword evidence="11" id="KW-1185">Reference proteome</keyword>
<evidence type="ECO:0000256" key="7">
    <source>
        <dbReference type="ARBA" id="ARBA00022989"/>
    </source>
</evidence>
<accession>A0A448TSX0</accession>
<keyword evidence="5 9" id="KW-0812">Transmembrane</keyword>
<feature type="transmembrane region" description="Helical" evidence="9">
    <location>
        <begin position="314"/>
        <end position="334"/>
    </location>
</feature>
<proteinExistence type="inferred from homology"/>
<dbReference type="AlphaFoldDB" id="A0A448TSX0"/>
<dbReference type="GO" id="GO:0015818">
    <property type="term" value="P:isoleucine transport"/>
    <property type="evidence" value="ECO:0007669"/>
    <property type="project" value="TreeGrafter"/>
</dbReference>
<keyword evidence="6 9" id="KW-0029">Amino-acid transport</keyword>
<gene>
    <name evidence="10" type="primary">brnQ</name>
    <name evidence="10" type="ORF">NCTC12871_00445</name>
</gene>
<feature type="transmembrane region" description="Helical" evidence="9">
    <location>
        <begin position="340"/>
        <end position="361"/>
    </location>
</feature>
<feature type="transmembrane region" description="Helical" evidence="9">
    <location>
        <begin position="224"/>
        <end position="244"/>
    </location>
</feature>
<keyword evidence="7 9" id="KW-1133">Transmembrane helix</keyword>
<dbReference type="EMBL" id="LR134510">
    <property type="protein sequence ID" value="VEJ09016.1"/>
    <property type="molecule type" value="Genomic_DNA"/>
</dbReference>
<dbReference type="KEGG" id="adp:NCTC12871_00445"/>
<evidence type="ECO:0000313" key="11">
    <source>
        <dbReference type="Proteomes" id="UP000279799"/>
    </source>
</evidence>
<dbReference type="GO" id="GO:0005304">
    <property type="term" value="F:L-valine transmembrane transporter activity"/>
    <property type="evidence" value="ECO:0007669"/>
    <property type="project" value="TreeGrafter"/>
</dbReference>
<feature type="transmembrane region" description="Helical" evidence="9">
    <location>
        <begin position="370"/>
        <end position="389"/>
    </location>
</feature>
<evidence type="ECO:0000313" key="10">
    <source>
        <dbReference type="EMBL" id="VEJ09016.1"/>
    </source>
</evidence>
<dbReference type="RefSeq" id="WP_126598587.1">
    <property type="nucleotide sequence ID" value="NZ_LR134510.1"/>
</dbReference>
<dbReference type="OrthoDB" id="9783920at2"/>
<evidence type="ECO:0000256" key="3">
    <source>
        <dbReference type="ARBA" id="ARBA00022448"/>
    </source>
</evidence>
<dbReference type="NCBIfam" id="TIGR00796">
    <property type="entry name" value="livcs"/>
    <property type="match status" value="1"/>
</dbReference>
<evidence type="ECO:0000256" key="8">
    <source>
        <dbReference type="ARBA" id="ARBA00023136"/>
    </source>
</evidence>
<feature type="transmembrane region" description="Helical" evidence="9">
    <location>
        <begin position="115"/>
        <end position="134"/>
    </location>
</feature>
<name>A0A448TSX0_9PAST</name>
<keyword evidence="3 9" id="KW-0813">Transport</keyword>
<evidence type="ECO:0000256" key="1">
    <source>
        <dbReference type="ARBA" id="ARBA00004651"/>
    </source>
</evidence>
<evidence type="ECO:0000256" key="9">
    <source>
        <dbReference type="RuleBase" id="RU362122"/>
    </source>
</evidence>
<reference evidence="10 11" key="1">
    <citation type="submission" date="2018-12" db="EMBL/GenBank/DDBJ databases">
        <authorList>
            <consortium name="Pathogen Informatics"/>
        </authorList>
    </citation>
    <scope>NUCLEOTIDE SEQUENCE [LARGE SCALE GENOMIC DNA]</scope>
    <source>
        <strain evidence="10 11">NCTC12871</strain>
    </source>
</reference>
<feature type="transmembrane region" description="Helical" evidence="9">
    <location>
        <begin position="36"/>
        <end position="61"/>
    </location>
</feature>
<dbReference type="PANTHER" id="PTHR30588:SF7">
    <property type="entry name" value="BRANCHED-CHAIN AMINO ACID CARRIER PROTEIN SAOUHSC_01411-RELATED"/>
    <property type="match status" value="1"/>
</dbReference>